<accession>E6QHG2</accession>
<dbReference type="Pfam" id="PF00355">
    <property type="entry name" value="Rieske"/>
    <property type="match status" value="1"/>
</dbReference>
<dbReference type="GO" id="GO:0046872">
    <property type="term" value="F:metal ion binding"/>
    <property type="evidence" value="ECO:0007669"/>
    <property type="project" value="UniProtKB-KW"/>
</dbReference>
<proteinExistence type="predicted"/>
<feature type="domain" description="Rieske" evidence="6">
    <location>
        <begin position="26"/>
        <end position="133"/>
    </location>
</feature>
<dbReference type="SUPFAM" id="SSF55961">
    <property type="entry name" value="Bet v1-like"/>
    <property type="match status" value="1"/>
</dbReference>
<keyword evidence="1" id="KW-0001">2Fe-2S</keyword>
<evidence type="ECO:0000256" key="1">
    <source>
        <dbReference type="ARBA" id="ARBA00022714"/>
    </source>
</evidence>
<evidence type="ECO:0000313" key="7">
    <source>
        <dbReference type="EMBL" id="CBI06676.1"/>
    </source>
</evidence>
<dbReference type="PANTHER" id="PTHR21266:SF57">
    <property type="entry name" value="3-CHLOROBENZOATE-3,4-DIOXYGENASE"/>
    <property type="match status" value="1"/>
</dbReference>
<comment type="caution">
    <text evidence="7">The sequence shown here is derived from an EMBL/GenBank/DDBJ whole genome shotgun (WGS) entry which is preliminary data.</text>
</comment>
<keyword evidence="3" id="KW-0408">Iron</keyword>
<organism evidence="7">
    <name type="scientific">mine drainage metagenome</name>
    <dbReference type="NCBI Taxonomy" id="410659"/>
    <lineage>
        <taxon>unclassified sequences</taxon>
        <taxon>metagenomes</taxon>
        <taxon>ecological metagenomes</taxon>
    </lineage>
</organism>
<protein>
    <submittedName>
        <fullName evidence="7">Oxidase-related protein</fullName>
    </submittedName>
</protein>
<dbReference type="AlphaFoldDB" id="E6QHG2"/>
<name>E6QHG2_9ZZZZ</name>
<sequence>MQKLTTILTDGTAIPGPTATLVYDDWYPALRADRLRAGKLQTTMLLDLPLVLGRRADGAIFALRDSCPHRGIPLSVGWFDGERVTCRYHGWEFEPCSGRCEVIPSLSSQDRLDPTRIFAQAYPAVERDGYAWVYVPRPGAGRRMDEDNLPPVPELQKFSARFRSAHLTAELPCNVDHGIIGLMDPAHGPFVHQAWWWRSRGSIREKTKRFEPIPDGFRMAAHAPSGNSAPYKLLGVYGQPVETTIDFMMPNRRTETIRCGEKWFTSLTTVTPVTASTCRIDVVAAWNVFYHVPLVTPIAKFFGAKFVRQDQVTMIQQAQGLRHNPSLMLIDDADKPAKWYFALKQARLNGSDGSEDSGGSGRHLLDGPVDLHWRS</sequence>
<dbReference type="InterPro" id="IPR036922">
    <property type="entry name" value="Rieske_2Fe-2S_sf"/>
</dbReference>
<dbReference type="PANTHER" id="PTHR21266">
    <property type="entry name" value="IRON-SULFUR DOMAIN CONTAINING PROTEIN"/>
    <property type="match status" value="1"/>
</dbReference>
<dbReference type="CDD" id="cd03469">
    <property type="entry name" value="Rieske_RO_Alpha_N"/>
    <property type="match status" value="1"/>
</dbReference>
<dbReference type="EMBL" id="CABQ01000007">
    <property type="protein sequence ID" value="CBI06676.1"/>
    <property type="molecule type" value="Genomic_DNA"/>
</dbReference>
<keyword evidence="2" id="KW-0479">Metal-binding</keyword>
<feature type="region of interest" description="Disordered" evidence="5">
    <location>
        <begin position="351"/>
        <end position="375"/>
    </location>
</feature>
<dbReference type="SUPFAM" id="SSF50022">
    <property type="entry name" value="ISP domain"/>
    <property type="match status" value="1"/>
</dbReference>
<evidence type="ECO:0000256" key="5">
    <source>
        <dbReference type="SAM" id="MobiDB-lite"/>
    </source>
</evidence>
<dbReference type="InterPro" id="IPR050584">
    <property type="entry name" value="Cholesterol_7-desaturase"/>
</dbReference>
<dbReference type="PROSITE" id="PS51296">
    <property type="entry name" value="RIESKE"/>
    <property type="match status" value="1"/>
</dbReference>
<dbReference type="Gene3D" id="3.90.380.10">
    <property type="entry name" value="Naphthalene 1,2-dioxygenase Alpha Subunit, Chain A, domain 1"/>
    <property type="match status" value="1"/>
</dbReference>
<gene>
    <name evidence="7" type="ORF">CARN6_2787</name>
</gene>
<dbReference type="GO" id="GO:0051537">
    <property type="term" value="F:2 iron, 2 sulfur cluster binding"/>
    <property type="evidence" value="ECO:0007669"/>
    <property type="project" value="UniProtKB-KW"/>
</dbReference>
<evidence type="ECO:0000256" key="2">
    <source>
        <dbReference type="ARBA" id="ARBA00022723"/>
    </source>
</evidence>
<dbReference type="Gene3D" id="2.102.10.10">
    <property type="entry name" value="Rieske [2Fe-2S] iron-sulphur domain"/>
    <property type="match status" value="1"/>
</dbReference>
<reference evidence="7" key="1">
    <citation type="submission" date="2009-10" db="EMBL/GenBank/DDBJ databases">
        <title>Diversity of trophic interactions inside an arsenic-rich microbial ecosystem.</title>
        <authorList>
            <person name="Bertin P.N."/>
            <person name="Heinrich-Salmeron A."/>
            <person name="Pelletier E."/>
            <person name="Goulhen-Chollet F."/>
            <person name="Arsene-Ploetze F."/>
            <person name="Gallien S."/>
            <person name="Calteau A."/>
            <person name="Vallenet D."/>
            <person name="Casiot C."/>
            <person name="Chane-Woon-Ming B."/>
            <person name="Giloteaux L."/>
            <person name="Barakat M."/>
            <person name="Bonnefoy V."/>
            <person name="Bruneel O."/>
            <person name="Chandler M."/>
            <person name="Cleiss J."/>
            <person name="Duran R."/>
            <person name="Elbaz-Poulichet F."/>
            <person name="Fonknechten N."/>
            <person name="Lauga B."/>
            <person name="Mornico D."/>
            <person name="Ortet P."/>
            <person name="Schaeffer C."/>
            <person name="Siguier P."/>
            <person name="Alexander Thil Smith A."/>
            <person name="Van Dorsselaer A."/>
            <person name="Weissenbach J."/>
            <person name="Medigue C."/>
            <person name="Le Paslier D."/>
        </authorList>
    </citation>
    <scope>NUCLEOTIDE SEQUENCE</scope>
</reference>
<dbReference type="InterPro" id="IPR017941">
    <property type="entry name" value="Rieske_2Fe-2S"/>
</dbReference>
<keyword evidence="4" id="KW-0411">Iron-sulfur</keyword>
<evidence type="ECO:0000256" key="3">
    <source>
        <dbReference type="ARBA" id="ARBA00023004"/>
    </source>
</evidence>
<feature type="compositionally biased region" description="Basic and acidic residues" evidence="5">
    <location>
        <begin position="363"/>
        <end position="375"/>
    </location>
</feature>
<evidence type="ECO:0000256" key="4">
    <source>
        <dbReference type="ARBA" id="ARBA00023014"/>
    </source>
</evidence>
<evidence type="ECO:0000259" key="6">
    <source>
        <dbReference type="PROSITE" id="PS51296"/>
    </source>
</evidence>